<dbReference type="GeneID" id="19210219"/>
<comment type="caution">
    <text evidence="1">The sequence shown here is derived from an EMBL/GenBank/DDBJ whole genome shotgun (WGS) entry which is preliminary data.</text>
</comment>
<name>A0A5M3MX74_CONPW</name>
<accession>A0A5M3MX74</accession>
<evidence type="ECO:0000313" key="1">
    <source>
        <dbReference type="EMBL" id="EIW83325.1"/>
    </source>
</evidence>
<organism evidence="1 2">
    <name type="scientific">Coniophora puteana (strain RWD-64-598)</name>
    <name type="common">Brown rot fungus</name>
    <dbReference type="NCBI Taxonomy" id="741705"/>
    <lineage>
        <taxon>Eukaryota</taxon>
        <taxon>Fungi</taxon>
        <taxon>Dikarya</taxon>
        <taxon>Basidiomycota</taxon>
        <taxon>Agaricomycotina</taxon>
        <taxon>Agaricomycetes</taxon>
        <taxon>Agaricomycetidae</taxon>
        <taxon>Boletales</taxon>
        <taxon>Coniophorineae</taxon>
        <taxon>Coniophoraceae</taxon>
        <taxon>Coniophora</taxon>
    </lineage>
</organism>
<dbReference type="OrthoDB" id="3260206at2759"/>
<evidence type="ECO:0000313" key="2">
    <source>
        <dbReference type="Proteomes" id="UP000053558"/>
    </source>
</evidence>
<dbReference type="EMBL" id="JH711576">
    <property type="protein sequence ID" value="EIW83325.1"/>
    <property type="molecule type" value="Genomic_DNA"/>
</dbReference>
<gene>
    <name evidence="1" type="ORF">CONPUDRAFT_81311</name>
</gene>
<sequence>MSTTSDSEFSTDVINKLLKHFQEPEHSGVQYRRNELRDLPSVKLPTEYVVRRNRFSTQPMNRPPKVCFGYGIFFKDLFLYACRHPGVFKEASTSPADLLSVRSRQMRRYYLEGICLLARMHLSTVLECPQLLDVPIQSASVDYELAIALYDNYSIHKFEEKRRRSEILARLKEELEIPEAEQAMWFIEN</sequence>
<protein>
    <submittedName>
        <fullName evidence="1">Uncharacterized protein</fullName>
    </submittedName>
</protein>
<dbReference type="KEGG" id="cput:CONPUDRAFT_81311"/>
<proteinExistence type="predicted"/>
<dbReference type="AlphaFoldDB" id="A0A5M3MX74"/>
<reference evidence="2" key="1">
    <citation type="journal article" date="2012" name="Science">
        <title>The Paleozoic origin of enzymatic lignin decomposition reconstructed from 31 fungal genomes.</title>
        <authorList>
            <person name="Floudas D."/>
            <person name="Binder M."/>
            <person name="Riley R."/>
            <person name="Barry K."/>
            <person name="Blanchette R.A."/>
            <person name="Henrissat B."/>
            <person name="Martinez A.T."/>
            <person name="Otillar R."/>
            <person name="Spatafora J.W."/>
            <person name="Yadav J.S."/>
            <person name="Aerts A."/>
            <person name="Benoit I."/>
            <person name="Boyd A."/>
            <person name="Carlson A."/>
            <person name="Copeland A."/>
            <person name="Coutinho P.M."/>
            <person name="de Vries R.P."/>
            <person name="Ferreira P."/>
            <person name="Findley K."/>
            <person name="Foster B."/>
            <person name="Gaskell J."/>
            <person name="Glotzer D."/>
            <person name="Gorecki P."/>
            <person name="Heitman J."/>
            <person name="Hesse C."/>
            <person name="Hori C."/>
            <person name="Igarashi K."/>
            <person name="Jurgens J.A."/>
            <person name="Kallen N."/>
            <person name="Kersten P."/>
            <person name="Kohler A."/>
            <person name="Kuees U."/>
            <person name="Kumar T.K.A."/>
            <person name="Kuo A."/>
            <person name="LaButti K."/>
            <person name="Larrondo L.F."/>
            <person name="Lindquist E."/>
            <person name="Ling A."/>
            <person name="Lombard V."/>
            <person name="Lucas S."/>
            <person name="Lundell T."/>
            <person name="Martin R."/>
            <person name="McLaughlin D.J."/>
            <person name="Morgenstern I."/>
            <person name="Morin E."/>
            <person name="Murat C."/>
            <person name="Nagy L.G."/>
            <person name="Nolan M."/>
            <person name="Ohm R.A."/>
            <person name="Patyshakuliyeva A."/>
            <person name="Rokas A."/>
            <person name="Ruiz-Duenas F.J."/>
            <person name="Sabat G."/>
            <person name="Salamov A."/>
            <person name="Samejima M."/>
            <person name="Schmutz J."/>
            <person name="Slot J.C."/>
            <person name="St John F."/>
            <person name="Stenlid J."/>
            <person name="Sun H."/>
            <person name="Sun S."/>
            <person name="Syed K."/>
            <person name="Tsang A."/>
            <person name="Wiebenga A."/>
            <person name="Young D."/>
            <person name="Pisabarro A."/>
            <person name="Eastwood D.C."/>
            <person name="Martin F."/>
            <person name="Cullen D."/>
            <person name="Grigoriev I.V."/>
            <person name="Hibbett D.S."/>
        </authorList>
    </citation>
    <scope>NUCLEOTIDE SEQUENCE [LARGE SCALE GENOMIC DNA]</scope>
    <source>
        <strain evidence="2">RWD-64-598 SS2</strain>
    </source>
</reference>
<keyword evidence="2" id="KW-1185">Reference proteome</keyword>
<dbReference type="RefSeq" id="XP_007766561.1">
    <property type="nucleotide sequence ID" value="XM_007768371.1"/>
</dbReference>
<dbReference type="Proteomes" id="UP000053558">
    <property type="component" value="Unassembled WGS sequence"/>
</dbReference>